<dbReference type="EMBL" id="CP059572">
    <property type="protein sequence ID" value="QXJ20339.1"/>
    <property type="molecule type" value="Genomic_DNA"/>
</dbReference>
<gene>
    <name evidence="2" type="ORF">AGRA3207_001033</name>
</gene>
<dbReference type="Proteomes" id="UP001049518">
    <property type="component" value="Chromosome"/>
</dbReference>
<dbReference type="PANTHER" id="PTHR42951:SF4">
    <property type="entry name" value="ACYL-COENZYME A THIOESTERASE MBLAC2"/>
    <property type="match status" value="1"/>
</dbReference>
<accession>A0ABX8QNI6</accession>
<evidence type="ECO:0000259" key="1">
    <source>
        <dbReference type="SMART" id="SM00849"/>
    </source>
</evidence>
<dbReference type="RefSeq" id="WP_231333403.1">
    <property type="nucleotide sequence ID" value="NZ_CP059572.1"/>
</dbReference>
<dbReference type="SUPFAM" id="SSF56281">
    <property type="entry name" value="Metallo-hydrolase/oxidoreductase"/>
    <property type="match status" value="1"/>
</dbReference>
<dbReference type="InterPro" id="IPR036866">
    <property type="entry name" value="RibonucZ/Hydroxyglut_hydro"/>
</dbReference>
<reference evidence="2" key="1">
    <citation type="submission" date="2020-07" db="EMBL/GenBank/DDBJ databases">
        <authorList>
            <person name="Tarantini F.S."/>
            <person name="Hong K.W."/>
            <person name="Chan K.G."/>
        </authorList>
    </citation>
    <scope>NUCLEOTIDE SEQUENCE</scope>
    <source>
        <strain evidence="2">32-07</strain>
    </source>
</reference>
<dbReference type="Pfam" id="PF00753">
    <property type="entry name" value="Lactamase_B"/>
    <property type="match status" value="1"/>
</dbReference>
<dbReference type="InterPro" id="IPR050855">
    <property type="entry name" value="NDM-1-like"/>
</dbReference>
<feature type="domain" description="Metallo-beta-lactamase" evidence="1">
    <location>
        <begin position="34"/>
        <end position="216"/>
    </location>
</feature>
<keyword evidence="3" id="KW-1185">Reference proteome</keyword>
<organism evidence="2 3">
    <name type="scientific">Actinomadura graeca</name>
    <dbReference type="NCBI Taxonomy" id="2750812"/>
    <lineage>
        <taxon>Bacteria</taxon>
        <taxon>Bacillati</taxon>
        <taxon>Actinomycetota</taxon>
        <taxon>Actinomycetes</taxon>
        <taxon>Streptosporangiales</taxon>
        <taxon>Thermomonosporaceae</taxon>
        <taxon>Actinomadura</taxon>
    </lineage>
</organism>
<protein>
    <submittedName>
        <fullName evidence="2">MBL fold metallo-hydrolase</fullName>
    </submittedName>
</protein>
<evidence type="ECO:0000313" key="2">
    <source>
        <dbReference type="EMBL" id="QXJ20339.1"/>
    </source>
</evidence>
<proteinExistence type="predicted"/>
<dbReference type="CDD" id="cd16282">
    <property type="entry name" value="metallo-hydrolase-like_MBL-fold"/>
    <property type="match status" value="1"/>
</dbReference>
<dbReference type="PANTHER" id="PTHR42951">
    <property type="entry name" value="METALLO-BETA-LACTAMASE DOMAIN-CONTAINING"/>
    <property type="match status" value="1"/>
</dbReference>
<dbReference type="InterPro" id="IPR001279">
    <property type="entry name" value="Metallo-B-lactamas"/>
</dbReference>
<evidence type="ECO:0000313" key="3">
    <source>
        <dbReference type="Proteomes" id="UP001049518"/>
    </source>
</evidence>
<dbReference type="SMART" id="SM00849">
    <property type="entry name" value="Lactamase_B"/>
    <property type="match status" value="1"/>
</dbReference>
<name>A0ABX8QNI6_9ACTN</name>
<sequence>MSDAPDRDGPGDPRLEEVSDGIFAYVQPDGTWWINNTGFLTGARGVTSVDSCSTERRTRAYLEAIRSVTPRPVRTLVNTHHHGDHTFGNHLFSGATVVGHEETRAGALAWGMPFDEPYWTKTDWGRVELEPPFLTYTDGVTLWADDLRCEVRHVGTPAHTTNDSIVWIPERRVLFCGDLLFNGGTPFLMQGSVAGAIAVLTGVLAPLGAETIVPGHGPVAGPELIGRVAAYAGFVQETAAEAKAAGLTPLEAAREADLGEYAELTDPERIVGNLHRAYAELDGLEPGAPIDLVTALDDMIAYNGGRPLTCRA</sequence>
<dbReference type="Gene3D" id="3.60.15.10">
    <property type="entry name" value="Ribonuclease Z/Hydroxyacylglutathione hydrolase-like"/>
    <property type="match status" value="1"/>
</dbReference>